<dbReference type="InterPro" id="IPR036188">
    <property type="entry name" value="FAD/NAD-bd_sf"/>
</dbReference>
<dbReference type="PANTHER" id="PTHR42949:SF3">
    <property type="entry name" value="ANAEROBIC GLYCEROL-3-PHOSPHATE DEHYDROGENASE SUBUNIT B"/>
    <property type="match status" value="1"/>
</dbReference>
<protein>
    <submittedName>
        <fullName evidence="4">FAD-dependent oxidoreductase</fullName>
    </submittedName>
</protein>
<name>A0A437MBS0_9SPHN</name>
<keyword evidence="5" id="KW-1185">Reference proteome</keyword>
<dbReference type="OrthoDB" id="5287468at2"/>
<dbReference type="Pfam" id="PF07992">
    <property type="entry name" value="Pyr_redox_2"/>
    <property type="match status" value="1"/>
</dbReference>
<dbReference type="EMBL" id="SACN01000001">
    <property type="protein sequence ID" value="RVT95086.1"/>
    <property type="molecule type" value="Genomic_DNA"/>
</dbReference>
<dbReference type="PRINTS" id="PR00368">
    <property type="entry name" value="FADPNR"/>
</dbReference>
<dbReference type="PRINTS" id="PR00411">
    <property type="entry name" value="PNDRDTASEI"/>
</dbReference>
<proteinExistence type="predicted"/>
<evidence type="ECO:0000259" key="2">
    <source>
        <dbReference type="Pfam" id="PF07992"/>
    </source>
</evidence>
<reference evidence="4 5" key="1">
    <citation type="submission" date="2019-01" db="EMBL/GenBank/DDBJ databases">
        <authorList>
            <person name="Chen W.-M."/>
        </authorList>
    </citation>
    <scope>NUCLEOTIDE SEQUENCE [LARGE SCALE GENOMIC DNA]</scope>
    <source>
        <strain evidence="4 5">CCP-7</strain>
    </source>
</reference>
<keyword evidence="1" id="KW-0560">Oxidoreductase</keyword>
<dbReference type="GO" id="GO:0016491">
    <property type="term" value="F:oxidoreductase activity"/>
    <property type="evidence" value="ECO:0007669"/>
    <property type="project" value="UniProtKB-KW"/>
</dbReference>
<evidence type="ECO:0000313" key="4">
    <source>
        <dbReference type="EMBL" id="RVT95086.1"/>
    </source>
</evidence>
<dbReference type="CDD" id="cd19946">
    <property type="entry name" value="GlpA-like_Fer2_BFD-like"/>
    <property type="match status" value="1"/>
</dbReference>
<accession>A0A437MBS0</accession>
<comment type="caution">
    <text evidence="4">The sequence shown here is derived from an EMBL/GenBank/DDBJ whole genome shotgun (WGS) entry which is preliminary data.</text>
</comment>
<evidence type="ECO:0000313" key="5">
    <source>
        <dbReference type="Proteomes" id="UP000282971"/>
    </source>
</evidence>
<dbReference type="InterPro" id="IPR017224">
    <property type="entry name" value="Opine_Oxase_asu/HCN_bsu"/>
</dbReference>
<dbReference type="InterPro" id="IPR051691">
    <property type="entry name" value="Metab_Enz_Cyan_OpOx_G3PDH"/>
</dbReference>
<feature type="domain" description="SoxA A3" evidence="3">
    <location>
        <begin position="381"/>
        <end position="453"/>
    </location>
</feature>
<dbReference type="AlphaFoldDB" id="A0A437MBS0"/>
<dbReference type="Gene3D" id="3.50.50.60">
    <property type="entry name" value="FAD/NAD(P)-binding domain"/>
    <property type="match status" value="2"/>
</dbReference>
<gene>
    <name evidence="4" type="ORF">EOD43_06485</name>
</gene>
<dbReference type="Pfam" id="PF17806">
    <property type="entry name" value="SO_alpha_A3"/>
    <property type="match status" value="1"/>
</dbReference>
<dbReference type="InterPro" id="IPR041854">
    <property type="entry name" value="BFD-like_2Fe2S-bd_dom_sf"/>
</dbReference>
<dbReference type="Gene3D" id="1.10.10.1100">
    <property type="entry name" value="BFD-like [2Fe-2S]-binding domain"/>
    <property type="match status" value="1"/>
</dbReference>
<evidence type="ECO:0000256" key="1">
    <source>
        <dbReference type="ARBA" id="ARBA00023002"/>
    </source>
</evidence>
<evidence type="ECO:0000259" key="3">
    <source>
        <dbReference type="Pfam" id="PF17806"/>
    </source>
</evidence>
<dbReference type="PANTHER" id="PTHR42949">
    <property type="entry name" value="ANAEROBIC GLYCEROL-3-PHOSPHATE DEHYDROGENASE SUBUNIT B"/>
    <property type="match status" value="1"/>
</dbReference>
<dbReference type="Proteomes" id="UP000282971">
    <property type="component" value="Unassembled WGS sequence"/>
</dbReference>
<dbReference type="InterPro" id="IPR023753">
    <property type="entry name" value="FAD/NAD-binding_dom"/>
</dbReference>
<dbReference type="SUPFAM" id="SSF51905">
    <property type="entry name" value="FAD/NAD(P)-binding domain"/>
    <property type="match status" value="1"/>
</dbReference>
<feature type="domain" description="FAD/NAD(P)-binding" evidence="2">
    <location>
        <begin position="3"/>
        <end position="310"/>
    </location>
</feature>
<dbReference type="PIRSF" id="PIRSF037495">
    <property type="entry name" value="Opine_OX_OoxA/HcnB"/>
    <property type="match status" value="1"/>
</dbReference>
<dbReference type="InterPro" id="IPR041117">
    <property type="entry name" value="SoxA_A3"/>
</dbReference>
<organism evidence="4 5">
    <name type="scientific">Sphingomonas crocodyli</name>
    <dbReference type="NCBI Taxonomy" id="1979270"/>
    <lineage>
        <taxon>Bacteria</taxon>
        <taxon>Pseudomonadati</taxon>
        <taxon>Pseudomonadota</taxon>
        <taxon>Alphaproteobacteria</taxon>
        <taxon>Sphingomonadales</taxon>
        <taxon>Sphingomonadaceae</taxon>
        <taxon>Sphingomonas</taxon>
    </lineage>
</organism>
<sequence length="463" mass="49530">MHFDLLIVGAGPAGMSAAIAARELGLSVLVVDDQPAPGGQIWRSIELTTARDNILGPAFVEGRAIAQAFRASGAIYRPTSQLWRIEAGFHAYMTHEGKAECVTARAIILATGAQERPVPFPGWTLPGVLTVGAAQILLKNAGQIPTQPVWIAGSGPLPLLYATQLLSAGGRIAGYLDTTPAGRWLQATRHFPGAMRGYRDLLKGLYWSARLHASGFPIIKRVAEIEALGKDQIQTLRYRTQRGAVKQVPAELLLVHEGVVPNIHAAMSMDCALKWNAAQDSYTPVLDDWGESSQANVFIAGDGAGIGGAKAACLRGELAGLRVAMKLGAVTENAVTRRAHSIRARLHAELAVRPFLDAMFRPRKQAFVPPANTIACRCEEVTAGAIRAMANLGRPGPNQVKAATRCGMGPCQGRQCGYTVTRILADAQNRSPEDVGYFHIRPPLKPVTLKELASLNEIARSDA</sequence>